<dbReference type="PANTHER" id="PTHR35803:SF1">
    <property type="entry name" value="GLUCAN 1,4-ALPHA-GLUCOSIDASE SUSB"/>
    <property type="match status" value="1"/>
</dbReference>
<keyword evidence="8" id="KW-1185">Reference proteome</keyword>
<reference evidence="7 8" key="1">
    <citation type="submission" date="2020-03" db="EMBL/GenBank/DDBJ databases">
        <authorList>
            <person name="Kim M.K."/>
        </authorList>
    </citation>
    <scope>NUCLEOTIDE SEQUENCE [LARGE SCALE GENOMIC DNA]</scope>
    <source>
        <strain evidence="7 8">BT328</strain>
    </source>
</reference>
<feature type="domain" description="Glycosyl-hydrolase 97 C-terminal oligomerisation" evidence="6">
    <location>
        <begin position="588"/>
        <end position="688"/>
    </location>
</feature>
<dbReference type="KEGG" id="spib:G8759_27895"/>
<dbReference type="InterPro" id="IPR017853">
    <property type="entry name" value="GH"/>
</dbReference>
<dbReference type="InterPro" id="IPR013785">
    <property type="entry name" value="Aldolase_TIM"/>
</dbReference>
<protein>
    <submittedName>
        <fullName evidence="7">Glycoside hydrolase family 97 protein</fullName>
    </submittedName>
</protein>
<name>A0A6G9AUW1_9BACT</name>
<dbReference type="Gene3D" id="3.20.20.70">
    <property type="entry name" value="Aldolase class I"/>
    <property type="match status" value="1"/>
</dbReference>
<sequence>MPNYLLITILSGLLLAKSYAQPLISTTSPNQSINLVIRNTSEGNISYQVSYKGKAVIEPAGLGFILSKPQVSLSRFTIIAADSSTVDENWQPVWGETNRIRNQYKELVLTLQDKSASNIRLRIRFRVFNDGLGFRYEFPEQTTLTHFIVADELTQFVLAADHKTFWMPGDYDSNEYLYNTTKLSEIDAVAAADREKDTALKSVIGPDAVQTPLLFKTDNNLYISIYEAALVNYPVMHLRVDKSKRILTVQLVPDAVGNKAYLQTPTQTPWRTIIVSDQATDLLASKLILNLNEPSKIGDASWIKPQKFIGMWWEMHIGKATWEKAGGKHGANTRNVMKYIDFAAKYGFDGVLVEGWNVGWEDWFGNWKEDVFDFVTPYPDYNLDSLTSYARQKGVRIIMHHETSGSVTNYERRMDAAYQFMVKKGINTVKTGYVGRIIPRGEHHDGQWMINHYQRVAEKTAEYKIMLDSHESAHPTGLHRTYPNWMASEAARGSEFNNAPTLGITPEHTTILPFTRLLGGPMDFTPGLFRFRLNQFDSTRTQRVRTTLAKQLALYVTLYSPLQMVADLPENYEKHLDAFQFIRDVPVDWDDTKVVAAEPGDYVLIARKAKGSSSWFAGAITDENSRDLSLSLSFLELGNIYEATIYRDAANTDWQTNPETYLIEKKTVTSKTTLSLHLAKGGGCAIQFVKR</sequence>
<dbReference type="EMBL" id="CP050063">
    <property type="protein sequence ID" value="QIP16190.1"/>
    <property type="molecule type" value="Genomic_DNA"/>
</dbReference>
<organism evidence="7 8">
    <name type="scientific">Spirosoma aureum</name>
    <dbReference type="NCBI Taxonomy" id="2692134"/>
    <lineage>
        <taxon>Bacteria</taxon>
        <taxon>Pseudomonadati</taxon>
        <taxon>Bacteroidota</taxon>
        <taxon>Cytophagia</taxon>
        <taxon>Cytophagales</taxon>
        <taxon>Cytophagaceae</taxon>
        <taxon>Spirosoma</taxon>
    </lineage>
</organism>
<dbReference type="PANTHER" id="PTHR35803">
    <property type="entry name" value="GLUCAN 1,4-ALPHA-GLUCOSIDASE SUSB-RELATED"/>
    <property type="match status" value="1"/>
</dbReference>
<keyword evidence="7" id="KW-0378">Hydrolase</keyword>
<dbReference type="GO" id="GO:0016787">
    <property type="term" value="F:hydrolase activity"/>
    <property type="evidence" value="ECO:0007669"/>
    <property type="project" value="UniProtKB-KW"/>
</dbReference>
<dbReference type="Gene3D" id="2.70.98.10">
    <property type="match status" value="1"/>
</dbReference>
<keyword evidence="3" id="KW-0106">Calcium</keyword>
<dbReference type="InterPro" id="IPR019563">
    <property type="entry name" value="GH97_catalytic"/>
</dbReference>
<comment type="subunit">
    <text evidence="2">Monomer.</text>
</comment>
<dbReference type="InterPro" id="IPR052720">
    <property type="entry name" value="Glycosyl_hydrolase_97"/>
</dbReference>
<dbReference type="GO" id="GO:0030246">
    <property type="term" value="F:carbohydrate binding"/>
    <property type="evidence" value="ECO:0007669"/>
    <property type="project" value="InterPro"/>
</dbReference>
<evidence type="ECO:0000313" key="8">
    <source>
        <dbReference type="Proteomes" id="UP000501802"/>
    </source>
</evidence>
<dbReference type="Pfam" id="PF10566">
    <property type="entry name" value="Glyco_hydro_97"/>
    <property type="match status" value="1"/>
</dbReference>
<dbReference type="RefSeq" id="WP_167215850.1">
    <property type="nucleotide sequence ID" value="NZ_CP050063.1"/>
</dbReference>
<dbReference type="Proteomes" id="UP000501802">
    <property type="component" value="Chromosome"/>
</dbReference>
<feature type="domain" description="Glycosyl-hydrolase 97 catalytic" evidence="4">
    <location>
        <begin position="312"/>
        <end position="491"/>
    </location>
</feature>
<dbReference type="InterPro" id="IPR029486">
    <property type="entry name" value="GH97_N"/>
</dbReference>
<comment type="cofactor">
    <cofactor evidence="1">
        <name>Ca(2+)</name>
        <dbReference type="ChEBI" id="CHEBI:29108"/>
    </cofactor>
</comment>
<evidence type="ECO:0000256" key="1">
    <source>
        <dbReference type="ARBA" id="ARBA00001913"/>
    </source>
</evidence>
<evidence type="ECO:0000313" key="7">
    <source>
        <dbReference type="EMBL" id="QIP16190.1"/>
    </source>
</evidence>
<dbReference type="InterPro" id="IPR014718">
    <property type="entry name" value="GH-type_carb-bd"/>
</dbReference>
<feature type="domain" description="Glycosyl-hydrolase 97 N-terminal" evidence="5">
    <location>
        <begin position="27"/>
        <end position="294"/>
    </location>
</feature>
<dbReference type="SUPFAM" id="SSF51445">
    <property type="entry name" value="(Trans)glycosidases"/>
    <property type="match status" value="1"/>
</dbReference>
<dbReference type="InterPro" id="IPR029483">
    <property type="entry name" value="GH97_C"/>
</dbReference>
<evidence type="ECO:0000256" key="2">
    <source>
        <dbReference type="ARBA" id="ARBA00011245"/>
    </source>
</evidence>
<accession>A0A6G9AUW1</accession>
<dbReference type="AlphaFoldDB" id="A0A6G9AUW1"/>
<dbReference type="Pfam" id="PF14509">
    <property type="entry name" value="GH97_C"/>
    <property type="match status" value="1"/>
</dbReference>
<gene>
    <name evidence="7" type="ORF">G8759_27895</name>
</gene>
<dbReference type="Pfam" id="PF14508">
    <property type="entry name" value="GH97_N"/>
    <property type="match status" value="1"/>
</dbReference>
<evidence type="ECO:0000259" key="6">
    <source>
        <dbReference type="Pfam" id="PF14509"/>
    </source>
</evidence>
<proteinExistence type="predicted"/>
<evidence type="ECO:0000256" key="3">
    <source>
        <dbReference type="ARBA" id="ARBA00022837"/>
    </source>
</evidence>
<evidence type="ECO:0000259" key="4">
    <source>
        <dbReference type="Pfam" id="PF10566"/>
    </source>
</evidence>
<evidence type="ECO:0000259" key="5">
    <source>
        <dbReference type="Pfam" id="PF14508"/>
    </source>
</evidence>